<evidence type="ECO:0000313" key="2">
    <source>
        <dbReference type="Proteomes" id="UP001165064"/>
    </source>
</evidence>
<protein>
    <submittedName>
        <fullName evidence="1">Unnamed protein product</fullName>
    </submittedName>
</protein>
<evidence type="ECO:0000313" key="1">
    <source>
        <dbReference type="EMBL" id="GME81334.1"/>
    </source>
</evidence>
<gene>
    <name evidence="1" type="ORF">Amon02_000487600</name>
</gene>
<dbReference type="Proteomes" id="UP001165064">
    <property type="component" value="Unassembled WGS sequence"/>
</dbReference>
<dbReference type="EMBL" id="BSXS01003461">
    <property type="protein sequence ID" value="GME81334.1"/>
    <property type="molecule type" value="Genomic_DNA"/>
</dbReference>
<proteinExistence type="predicted"/>
<name>A0ACB5T4D6_AMBMO</name>
<comment type="caution">
    <text evidence="1">The sequence shown here is derived from an EMBL/GenBank/DDBJ whole genome shotgun (WGS) entry which is preliminary data.</text>
</comment>
<keyword evidence="2" id="KW-1185">Reference proteome</keyword>
<accession>A0ACB5T4D6</accession>
<organism evidence="1 2">
    <name type="scientific">Ambrosiozyma monospora</name>
    <name type="common">Yeast</name>
    <name type="synonym">Endomycopsis monosporus</name>
    <dbReference type="NCBI Taxonomy" id="43982"/>
    <lineage>
        <taxon>Eukaryota</taxon>
        <taxon>Fungi</taxon>
        <taxon>Dikarya</taxon>
        <taxon>Ascomycota</taxon>
        <taxon>Saccharomycotina</taxon>
        <taxon>Pichiomycetes</taxon>
        <taxon>Pichiales</taxon>
        <taxon>Pichiaceae</taxon>
        <taxon>Ambrosiozyma</taxon>
    </lineage>
</organism>
<reference evidence="1" key="1">
    <citation type="submission" date="2023-04" db="EMBL/GenBank/DDBJ databases">
        <title>Ambrosiozyma monospora NBRC 10751.</title>
        <authorList>
            <person name="Ichikawa N."/>
            <person name="Sato H."/>
            <person name="Tonouchi N."/>
        </authorList>
    </citation>
    <scope>NUCLEOTIDE SEQUENCE</scope>
    <source>
        <strain evidence="1">NBRC 10751</strain>
    </source>
</reference>
<sequence>MFRTTQLRLFSTTTRLLAESSCKEGTEIKLNIYKAGKPILAKKDEEYPEWLWTLMDKDVQLEQLKNENYFKYQRKLIKQKSVQHSSKLAELRARSSNSSTSTTKYSSSSSSSSSLLSKTTSGTEQSFTFQLFLLIGSMGAGYTLGKSITIQDPPKYSFPKQSTTSQQDLPTLKEVNYADHDKFKKCITRILATIADIDTNQFKPDTKCDLINDDLLKLMVDPDSVWDLFLGKTVKGLNDLNFTLKCRSTDDVSNVLKFCHDYRVPVFTMLDQRAGDNGILKSDGMGYCLNLDLSQLNTVKGVDLTEGTVSVDVDVKLNDLNAAVHEKALGPTVGNFDSSFSTLDLFLDQLGYKLNDRSTRIVAGKFNKDKVVEITAVLPSGEVTTVKRNDGNEIGFIKNS</sequence>